<dbReference type="Proteomes" id="UP000816034">
    <property type="component" value="Unassembled WGS sequence"/>
</dbReference>
<protein>
    <recommendedName>
        <fullName evidence="6">Ras family small GTPase</fullName>
    </recommendedName>
</protein>
<comment type="caution">
    <text evidence="4">The sequence shown here is derived from an EMBL/GenBank/DDBJ whole genome shotgun (WGS) entry which is preliminary data.</text>
</comment>
<dbReference type="InterPro" id="IPR020849">
    <property type="entry name" value="Small_GTPase_Ras-type"/>
</dbReference>
<gene>
    <name evidence="4" type="ORF">C9374_007021</name>
</gene>
<evidence type="ECO:0000313" key="5">
    <source>
        <dbReference type="Proteomes" id="UP000816034"/>
    </source>
</evidence>
<dbReference type="PROSITE" id="PS51419">
    <property type="entry name" value="RAB"/>
    <property type="match status" value="1"/>
</dbReference>
<dbReference type="InterPro" id="IPR001806">
    <property type="entry name" value="Small_GTPase"/>
</dbReference>
<dbReference type="Gene3D" id="3.40.50.300">
    <property type="entry name" value="P-loop containing nucleotide triphosphate hydrolases"/>
    <property type="match status" value="1"/>
</dbReference>
<dbReference type="GO" id="GO:0016020">
    <property type="term" value="C:membrane"/>
    <property type="evidence" value="ECO:0007669"/>
    <property type="project" value="InterPro"/>
</dbReference>
<evidence type="ECO:0000313" key="4">
    <source>
        <dbReference type="EMBL" id="KAG2393490.1"/>
    </source>
</evidence>
<dbReference type="EMBL" id="PYSW02000002">
    <property type="protein sequence ID" value="KAG2393490.1"/>
    <property type="molecule type" value="Genomic_DNA"/>
</dbReference>
<dbReference type="AlphaFoldDB" id="A0AA88KXW3"/>
<dbReference type="Pfam" id="PF00071">
    <property type="entry name" value="Ras"/>
    <property type="match status" value="1"/>
</dbReference>
<dbReference type="PRINTS" id="PR00449">
    <property type="entry name" value="RASTRNSFRMNG"/>
</dbReference>
<dbReference type="SUPFAM" id="SSF52540">
    <property type="entry name" value="P-loop containing nucleoside triphosphate hydrolases"/>
    <property type="match status" value="1"/>
</dbReference>
<dbReference type="PROSITE" id="PS51421">
    <property type="entry name" value="RAS"/>
    <property type="match status" value="1"/>
</dbReference>
<reference evidence="4 5" key="1">
    <citation type="journal article" date="2018" name="BMC Genomics">
        <title>The genome of Naegleria lovaniensis, the basis for a comparative approach to unravel pathogenicity factors of the human pathogenic amoeba N. fowleri.</title>
        <authorList>
            <person name="Liechti N."/>
            <person name="Schurch N."/>
            <person name="Bruggmann R."/>
            <person name="Wittwer M."/>
        </authorList>
    </citation>
    <scope>NUCLEOTIDE SEQUENCE [LARGE SCALE GENOMIC DNA]</scope>
    <source>
        <strain evidence="4 5">ATCC 30569</strain>
    </source>
</reference>
<evidence type="ECO:0008006" key="6">
    <source>
        <dbReference type="Google" id="ProtNLM"/>
    </source>
</evidence>
<dbReference type="GO" id="GO:0007165">
    <property type="term" value="P:signal transduction"/>
    <property type="evidence" value="ECO:0007669"/>
    <property type="project" value="InterPro"/>
</dbReference>
<accession>A0AA88KXW3</accession>
<sequence length="236" mass="26180">MVFKKLFASPINSAVSSDDIDHVDAGIHRLKRKVLKIMVLGEKFSGKSSIIKYQVENSGFTYQSPKSDQEVVEGQNCFIVVDGKDVTVRLVDAPEMNDLGLLIECIKDCDGFVLVVDVCNSQSSLQNLNRYKSLLMENLHMSQIPCIIVGNKIDLESERKISKQHIVNTATKFFVDKSAEVAECSATTGKGVNDLFATLYTIIRQSQREDRPVIKSKSKKSLLSSSSESADPGEWL</sequence>
<dbReference type="InterPro" id="IPR005225">
    <property type="entry name" value="Small_GTP-bd"/>
</dbReference>
<dbReference type="RefSeq" id="XP_044555384.1">
    <property type="nucleotide sequence ID" value="XM_044696947.1"/>
</dbReference>
<evidence type="ECO:0000256" key="2">
    <source>
        <dbReference type="ARBA" id="ARBA00023134"/>
    </source>
</evidence>
<dbReference type="GO" id="GO:0005525">
    <property type="term" value="F:GTP binding"/>
    <property type="evidence" value="ECO:0007669"/>
    <property type="project" value="UniProtKB-KW"/>
</dbReference>
<dbReference type="SMART" id="SM00175">
    <property type="entry name" value="RAB"/>
    <property type="match status" value="1"/>
</dbReference>
<feature type="region of interest" description="Disordered" evidence="3">
    <location>
        <begin position="208"/>
        <end position="236"/>
    </location>
</feature>
<keyword evidence="2" id="KW-0342">GTP-binding</keyword>
<dbReference type="GeneID" id="68099475"/>
<dbReference type="GO" id="GO:0003924">
    <property type="term" value="F:GTPase activity"/>
    <property type="evidence" value="ECO:0007669"/>
    <property type="project" value="InterPro"/>
</dbReference>
<organism evidence="4 5">
    <name type="scientific">Naegleria lovaniensis</name>
    <name type="common">Amoeba</name>
    <dbReference type="NCBI Taxonomy" id="51637"/>
    <lineage>
        <taxon>Eukaryota</taxon>
        <taxon>Discoba</taxon>
        <taxon>Heterolobosea</taxon>
        <taxon>Tetramitia</taxon>
        <taxon>Eutetramitia</taxon>
        <taxon>Vahlkampfiidae</taxon>
        <taxon>Naegleria</taxon>
    </lineage>
</organism>
<evidence type="ECO:0000256" key="1">
    <source>
        <dbReference type="ARBA" id="ARBA00022741"/>
    </source>
</evidence>
<dbReference type="PANTHER" id="PTHR24070">
    <property type="entry name" value="RAS, DI-RAS, AND RHEB FAMILY MEMBERS OF SMALL GTPASE SUPERFAMILY"/>
    <property type="match status" value="1"/>
</dbReference>
<dbReference type="SMART" id="SM00173">
    <property type="entry name" value="RAS"/>
    <property type="match status" value="1"/>
</dbReference>
<keyword evidence="1" id="KW-0547">Nucleotide-binding</keyword>
<name>A0AA88KXW3_NAELO</name>
<dbReference type="InterPro" id="IPR027417">
    <property type="entry name" value="P-loop_NTPase"/>
</dbReference>
<evidence type="ECO:0000256" key="3">
    <source>
        <dbReference type="SAM" id="MobiDB-lite"/>
    </source>
</evidence>
<proteinExistence type="predicted"/>
<keyword evidence="5" id="KW-1185">Reference proteome</keyword>
<dbReference type="NCBIfam" id="TIGR00231">
    <property type="entry name" value="small_GTP"/>
    <property type="match status" value="1"/>
</dbReference>